<dbReference type="EMBL" id="JASVWL010000006">
    <property type="protein sequence ID" value="MDL5355124.1"/>
    <property type="molecule type" value="Genomic_DNA"/>
</dbReference>
<name>A0AAW7CLI1_9GAMM</name>
<dbReference type="Proteomes" id="UP001224739">
    <property type="component" value="Unassembled WGS sequence"/>
</dbReference>
<sequence length="182" mass="20841">MATPLTPIKNPALEYLKSHSSTKDFHIQTIGQFFTYLKDSILSLFNSDHKFTHLGNKSISEFNLEHIKTDLVAFLKNPSLNNQQNKDKEGFLVYQFQYLSTQAGILPNFYDIYHSGSIDPNELISQLINYGNKLKKGELNDREQRHKGIIEKILNHIKTNLQQNNIPSHAALIKKISSITKT</sequence>
<reference evidence="1" key="1">
    <citation type="submission" date="2023-06" db="EMBL/GenBank/DDBJ databases">
        <title>Acute promotion of culturable opportunistic pathogens and persistent increase of antibiotic resistance following antibiotic exposure in mouse gut microbiota.</title>
        <authorList>
            <person name="Li L."/>
            <person name="Wang B."/>
            <person name="Sun Y."/>
            <person name="Wang M."/>
            <person name="Xu H."/>
        </authorList>
    </citation>
    <scope>NUCLEOTIDE SEQUENCE</scope>
    <source>
        <strain evidence="1">EPA10_1</strain>
    </source>
</reference>
<dbReference type="GeneID" id="83612830"/>
<evidence type="ECO:0000313" key="2">
    <source>
        <dbReference type="Proteomes" id="UP001224739"/>
    </source>
</evidence>
<dbReference type="AlphaFoldDB" id="A0AAW7CLI1"/>
<comment type="caution">
    <text evidence="1">The sequence shown here is derived from an EMBL/GenBank/DDBJ whole genome shotgun (WGS) entry which is preliminary data.</text>
</comment>
<evidence type="ECO:0000313" key="1">
    <source>
        <dbReference type="EMBL" id="MDL5355124.1"/>
    </source>
</evidence>
<protein>
    <submittedName>
        <fullName evidence="1">Uncharacterized protein</fullName>
    </submittedName>
</protein>
<dbReference type="RefSeq" id="WP_109395902.1">
    <property type="nucleotide sequence ID" value="NZ_JAIKTY010000026.1"/>
</dbReference>
<proteinExistence type="predicted"/>
<organism evidence="1 2">
    <name type="scientific">Proteus faecis</name>
    <dbReference type="NCBI Taxonomy" id="2050967"/>
    <lineage>
        <taxon>Bacteria</taxon>
        <taxon>Pseudomonadati</taxon>
        <taxon>Pseudomonadota</taxon>
        <taxon>Gammaproteobacteria</taxon>
        <taxon>Enterobacterales</taxon>
        <taxon>Morganellaceae</taxon>
        <taxon>Proteus</taxon>
    </lineage>
</organism>
<accession>A0AAW7CLI1</accession>
<gene>
    <name evidence="1" type="ORF">QSH02_09815</name>
</gene>